<sequence>MTMMNIAGLSQNLPDEAITWAGFGEPVRLNFTLLSGESLTPESSALEAMTKLLNGLYQQQIELNQVRAQTGLAPIAVVTRTVDTNADGNPIVTLALSLEIDLNASLNNLIDPTDEG</sequence>
<proteinExistence type="predicted"/>
<reference evidence="1 2" key="1">
    <citation type="submission" date="2018-02" db="EMBL/GenBank/DDBJ databases">
        <authorList>
            <person name="Cohen D.B."/>
            <person name="Kent A.D."/>
        </authorList>
    </citation>
    <scope>NUCLEOTIDE SEQUENCE [LARGE SCALE GENOMIC DNA]</scope>
    <source>
        <strain evidence="1 2">ULC007</strain>
    </source>
</reference>
<dbReference type="Proteomes" id="UP000238634">
    <property type="component" value="Unassembled WGS sequence"/>
</dbReference>
<reference evidence="1 2" key="2">
    <citation type="submission" date="2018-03" db="EMBL/GenBank/DDBJ databases">
        <title>The ancient ancestry and fast evolution of plastids.</title>
        <authorList>
            <person name="Moore K.R."/>
            <person name="Magnabosco C."/>
            <person name="Momper L."/>
            <person name="Gold D.A."/>
            <person name="Bosak T."/>
            <person name="Fournier G.P."/>
        </authorList>
    </citation>
    <scope>NUCLEOTIDE SEQUENCE [LARGE SCALE GENOMIC DNA]</scope>
    <source>
        <strain evidence="1 2">ULC007</strain>
    </source>
</reference>
<keyword evidence="2" id="KW-1185">Reference proteome</keyword>
<name>A0A2T1DJ96_9CYAN</name>
<accession>A0A2T1DJ96</accession>
<evidence type="ECO:0000313" key="2">
    <source>
        <dbReference type="Proteomes" id="UP000238634"/>
    </source>
</evidence>
<dbReference type="EMBL" id="PVWG01000005">
    <property type="protein sequence ID" value="PSB20556.1"/>
    <property type="molecule type" value="Genomic_DNA"/>
</dbReference>
<protein>
    <submittedName>
        <fullName evidence="1">Uncharacterized protein</fullName>
    </submittedName>
</protein>
<gene>
    <name evidence="1" type="ORF">C7B65_06525</name>
</gene>
<comment type="caution">
    <text evidence="1">The sequence shown here is derived from an EMBL/GenBank/DDBJ whole genome shotgun (WGS) entry which is preliminary data.</text>
</comment>
<dbReference type="RefSeq" id="WP_073070025.1">
    <property type="nucleotide sequence ID" value="NZ_MPPI01000005.1"/>
</dbReference>
<organism evidence="1 2">
    <name type="scientific">Phormidesmis priestleyi ULC007</name>
    <dbReference type="NCBI Taxonomy" id="1920490"/>
    <lineage>
        <taxon>Bacteria</taxon>
        <taxon>Bacillati</taxon>
        <taxon>Cyanobacteriota</taxon>
        <taxon>Cyanophyceae</taxon>
        <taxon>Leptolyngbyales</taxon>
        <taxon>Leptolyngbyaceae</taxon>
        <taxon>Phormidesmis</taxon>
    </lineage>
</organism>
<dbReference type="AlphaFoldDB" id="A0A2T1DJ96"/>
<dbReference type="STRING" id="1920490.GCA_001895925_02586"/>
<evidence type="ECO:0000313" key="1">
    <source>
        <dbReference type="EMBL" id="PSB20556.1"/>
    </source>
</evidence>